<feature type="transmembrane region" description="Helical" evidence="7">
    <location>
        <begin position="187"/>
        <end position="210"/>
    </location>
</feature>
<protein>
    <recommendedName>
        <fullName evidence="8">Rhodopsin domain-containing protein</fullName>
    </recommendedName>
</protein>
<evidence type="ECO:0000256" key="1">
    <source>
        <dbReference type="ARBA" id="ARBA00004141"/>
    </source>
</evidence>
<keyword evidence="2 7" id="KW-0812">Transmembrane</keyword>
<evidence type="ECO:0000259" key="8">
    <source>
        <dbReference type="Pfam" id="PF20684"/>
    </source>
</evidence>
<feature type="region of interest" description="Disordered" evidence="6">
    <location>
        <begin position="301"/>
        <end position="414"/>
    </location>
</feature>
<evidence type="ECO:0000313" key="9">
    <source>
        <dbReference type="EMBL" id="KAK0611881.1"/>
    </source>
</evidence>
<feature type="compositionally biased region" description="Polar residues" evidence="6">
    <location>
        <begin position="311"/>
        <end position="320"/>
    </location>
</feature>
<keyword evidence="10" id="KW-1185">Reference proteome</keyword>
<evidence type="ECO:0000256" key="3">
    <source>
        <dbReference type="ARBA" id="ARBA00022989"/>
    </source>
</evidence>
<comment type="similarity">
    <text evidence="5">Belongs to the SAT4 family.</text>
</comment>
<dbReference type="PANTHER" id="PTHR33048:SF47">
    <property type="entry name" value="INTEGRAL MEMBRANE PROTEIN-RELATED"/>
    <property type="match status" value="1"/>
</dbReference>
<feature type="compositionally biased region" description="Polar residues" evidence="6">
    <location>
        <begin position="401"/>
        <end position="414"/>
    </location>
</feature>
<feature type="transmembrane region" description="Helical" evidence="7">
    <location>
        <begin position="222"/>
        <end position="240"/>
    </location>
</feature>
<dbReference type="InterPro" id="IPR052337">
    <property type="entry name" value="SAT4-like"/>
</dbReference>
<gene>
    <name evidence="9" type="ORF">B0T14DRAFT_571735</name>
</gene>
<name>A0AA39T1W7_9PEZI</name>
<evidence type="ECO:0000256" key="7">
    <source>
        <dbReference type="SAM" id="Phobius"/>
    </source>
</evidence>
<dbReference type="EMBL" id="JAULSU010000007">
    <property type="protein sequence ID" value="KAK0611881.1"/>
    <property type="molecule type" value="Genomic_DNA"/>
</dbReference>
<reference evidence="9" key="1">
    <citation type="submission" date="2023-06" db="EMBL/GenBank/DDBJ databases">
        <title>Genome-scale phylogeny and comparative genomics of the fungal order Sordariales.</title>
        <authorList>
            <consortium name="Lawrence Berkeley National Laboratory"/>
            <person name="Hensen N."/>
            <person name="Bonometti L."/>
            <person name="Westerberg I."/>
            <person name="Brannstrom I.O."/>
            <person name="Guillou S."/>
            <person name="Cros-Aarteil S."/>
            <person name="Calhoun S."/>
            <person name="Haridas S."/>
            <person name="Kuo A."/>
            <person name="Mondo S."/>
            <person name="Pangilinan J."/>
            <person name="Riley R."/>
            <person name="Labutti K."/>
            <person name="Andreopoulos B."/>
            <person name="Lipzen A."/>
            <person name="Chen C."/>
            <person name="Yanf M."/>
            <person name="Daum C."/>
            <person name="Ng V."/>
            <person name="Clum A."/>
            <person name="Steindorff A."/>
            <person name="Ohm R."/>
            <person name="Martin F."/>
            <person name="Silar P."/>
            <person name="Natvig D."/>
            <person name="Lalanne C."/>
            <person name="Gautier V."/>
            <person name="Ament-Velasquez S.L."/>
            <person name="Kruys A."/>
            <person name="Hutchinson M.I."/>
            <person name="Powell A.J."/>
            <person name="Barry K."/>
            <person name="Miller A.N."/>
            <person name="Grigoriev I.V."/>
            <person name="Debuchy R."/>
            <person name="Gladieux P."/>
            <person name="Thoren M.H."/>
            <person name="Johannesson H."/>
        </authorList>
    </citation>
    <scope>NUCLEOTIDE SEQUENCE</scope>
    <source>
        <strain evidence="9">CBS 606.72</strain>
    </source>
</reference>
<feature type="transmembrane region" description="Helical" evidence="7">
    <location>
        <begin position="107"/>
        <end position="131"/>
    </location>
</feature>
<evidence type="ECO:0000256" key="6">
    <source>
        <dbReference type="SAM" id="MobiDB-lite"/>
    </source>
</evidence>
<feature type="transmembrane region" description="Helical" evidence="7">
    <location>
        <begin position="143"/>
        <end position="164"/>
    </location>
</feature>
<evidence type="ECO:0000256" key="4">
    <source>
        <dbReference type="ARBA" id="ARBA00023136"/>
    </source>
</evidence>
<dbReference type="Proteomes" id="UP001175000">
    <property type="component" value="Unassembled WGS sequence"/>
</dbReference>
<evidence type="ECO:0000256" key="2">
    <source>
        <dbReference type="ARBA" id="ARBA00022692"/>
    </source>
</evidence>
<evidence type="ECO:0000313" key="10">
    <source>
        <dbReference type="Proteomes" id="UP001175000"/>
    </source>
</evidence>
<keyword evidence="3 7" id="KW-1133">Transmembrane helix</keyword>
<feature type="domain" description="Rhodopsin" evidence="8">
    <location>
        <begin position="46"/>
        <end position="288"/>
    </location>
</feature>
<feature type="transmembrane region" description="Helical" evidence="7">
    <location>
        <begin position="29"/>
        <end position="50"/>
    </location>
</feature>
<dbReference type="AlphaFoldDB" id="A0AA39T1W7"/>
<dbReference type="InterPro" id="IPR049326">
    <property type="entry name" value="Rhodopsin_dom_fungi"/>
</dbReference>
<organism evidence="9 10">
    <name type="scientific">Immersiella caudata</name>
    <dbReference type="NCBI Taxonomy" id="314043"/>
    <lineage>
        <taxon>Eukaryota</taxon>
        <taxon>Fungi</taxon>
        <taxon>Dikarya</taxon>
        <taxon>Ascomycota</taxon>
        <taxon>Pezizomycotina</taxon>
        <taxon>Sordariomycetes</taxon>
        <taxon>Sordariomycetidae</taxon>
        <taxon>Sordariales</taxon>
        <taxon>Lasiosphaeriaceae</taxon>
        <taxon>Immersiella</taxon>
    </lineage>
</organism>
<dbReference type="GO" id="GO:0016020">
    <property type="term" value="C:membrane"/>
    <property type="evidence" value="ECO:0007669"/>
    <property type="project" value="UniProtKB-SubCell"/>
</dbReference>
<feature type="compositionally biased region" description="Low complexity" evidence="6">
    <location>
        <begin position="301"/>
        <end position="310"/>
    </location>
</feature>
<feature type="transmembrane region" description="Helical" evidence="7">
    <location>
        <begin position="62"/>
        <end position="87"/>
    </location>
</feature>
<dbReference type="Pfam" id="PF20684">
    <property type="entry name" value="Fung_rhodopsin"/>
    <property type="match status" value="1"/>
</dbReference>
<keyword evidence="4 7" id="KW-0472">Membrane</keyword>
<evidence type="ECO:0000256" key="5">
    <source>
        <dbReference type="ARBA" id="ARBA00038359"/>
    </source>
</evidence>
<accession>A0AA39T1W7</accession>
<proteinExistence type="inferred from homology"/>
<comment type="subcellular location">
    <subcellularLocation>
        <location evidence="1">Membrane</location>
        <topology evidence="1">Multi-pass membrane protein</topology>
    </subcellularLocation>
</comment>
<comment type="caution">
    <text evidence="9">The sequence shown here is derived from an EMBL/GenBank/DDBJ whole genome shotgun (WGS) entry which is preliminary data.</text>
</comment>
<sequence>MAALQGLAPSLKTARGFTDLDNDYSGDSLVHAAIVSIALTSFVMALRFYAKHLSGGRWGYDDALIFAAYIVNVGLCVVAILMVYLGHAGQHYDSSLSDPERAEWGKLLFSFEMIYFTAVTLPKMSILCLYLRVFGWKGRMRRITQALLGIVFATGFSLSVVVIFQCRPLMNWWPDDMTHANCISEKAFFRAQCVPGFVLDLIIMVLPLRTIWRLTLPTAKRLALLFVFIVASFGAIASFIRAGSFYKHDDHIKDSTYTGAVLTRWSVIEASCYILANGLAHLRPILSRYAPPQVKEAISRVVESASSRRSNTPGGWTSATPVEKRTVDSPQSDRFVCADDTSPSGSGSAGSGGTDPGRTGLTLPPSVKLPSSPAYLGESATNYSRKVSAGQKERSGVQDRASIQVTTEVSVNEQ</sequence>
<dbReference type="PANTHER" id="PTHR33048">
    <property type="entry name" value="PTH11-LIKE INTEGRAL MEMBRANE PROTEIN (AFU_ORTHOLOGUE AFUA_5G11245)"/>
    <property type="match status" value="1"/>
</dbReference>